<dbReference type="RefSeq" id="WP_161154863.1">
    <property type="nucleotide sequence ID" value="NZ_WEKT01000013.1"/>
</dbReference>
<comment type="caution">
    <text evidence="2">The sequence shown here is derived from an EMBL/GenBank/DDBJ whole genome shotgun (WGS) entry which is preliminary data.</text>
</comment>
<gene>
    <name evidence="2" type="ORF">F9817_09560</name>
</gene>
<feature type="transmembrane region" description="Helical" evidence="1">
    <location>
        <begin position="55"/>
        <end position="74"/>
    </location>
</feature>
<feature type="transmembrane region" description="Helical" evidence="1">
    <location>
        <begin position="109"/>
        <end position="128"/>
    </location>
</feature>
<feature type="transmembrane region" description="Helical" evidence="1">
    <location>
        <begin position="215"/>
        <end position="234"/>
    </location>
</feature>
<dbReference type="PANTHER" id="PTHR36111:SF2">
    <property type="entry name" value="INNER MEMBRANE PROTEIN"/>
    <property type="match status" value="1"/>
</dbReference>
<dbReference type="Pfam" id="PF04474">
    <property type="entry name" value="DUF554"/>
    <property type="match status" value="1"/>
</dbReference>
<dbReference type="PANTHER" id="PTHR36111">
    <property type="entry name" value="INNER MEMBRANE PROTEIN-RELATED"/>
    <property type="match status" value="1"/>
</dbReference>
<dbReference type="EMBL" id="WEKT01000013">
    <property type="protein sequence ID" value="MZI93444.1"/>
    <property type="molecule type" value="Genomic_DNA"/>
</dbReference>
<name>A0A7X4RUT3_9VIBR</name>
<keyword evidence="3" id="KW-1185">Reference proteome</keyword>
<evidence type="ECO:0000313" key="3">
    <source>
        <dbReference type="Proteomes" id="UP000462621"/>
    </source>
</evidence>
<keyword evidence="1" id="KW-0472">Membrane</keyword>
<proteinExistence type="predicted"/>
<organism evidence="2 3">
    <name type="scientific">Vibrio eleionomae</name>
    <dbReference type="NCBI Taxonomy" id="2653505"/>
    <lineage>
        <taxon>Bacteria</taxon>
        <taxon>Pseudomonadati</taxon>
        <taxon>Pseudomonadota</taxon>
        <taxon>Gammaproteobacteria</taxon>
        <taxon>Vibrionales</taxon>
        <taxon>Vibrionaceae</taxon>
        <taxon>Vibrio</taxon>
    </lineage>
</organism>
<dbReference type="Proteomes" id="UP000462621">
    <property type="component" value="Unassembled WGS sequence"/>
</dbReference>
<dbReference type="InterPro" id="IPR007563">
    <property type="entry name" value="DUF554"/>
</dbReference>
<keyword evidence="1" id="KW-0812">Transmembrane</keyword>
<keyword evidence="1" id="KW-1133">Transmembrane helix</keyword>
<reference evidence="2 3" key="1">
    <citation type="submission" date="2019-10" db="EMBL/GenBank/DDBJ databases">
        <title>Vibrio sp. nov. isolated from a shrimp pond.</title>
        <authorList>
            <person name="Gomez-Gil B."/>
            <person name="Enciso-Ibarra J."/>
            <person name="Enciso-Ibarra K."/>
            <person name="Bolan-Mejia C."/>
        </authorList>
    </citation>
    <scope>NUCLEOTIDE SEQUENCE [LARGE SCALE GENOMIC DNA]</scope>
    <source>
        <strain evidence="2 3">CAIM 722</strain>
    </source>
</reference>
<evidence type="ECO:0000313" key="2">
    <source>
        <dbReference type="EMBL" id="MZI93444.1"/>
    </source>
</evidence>
<feature type="transmembrane region" description="Helical" evidence="1">
    <location>
        <begin position="32"/>
        <end position="49"/>
    </location>
</feature>
<dbReference type="AlphaFoldDB" id="A0A7X4RUT3"/>
<protein>
    <submittedName>
        <fullName evidence="2">DUF554 family protein</fullName>
    </submittedName>
</protein>
<accession>A0A7X4RUT3</accession>
<evidence type="ECO:0000256" key="1">
    <source>
        <dbReference type="SAM" id="Phobius"/>
    </source>
</evidence>
<sequence>MIGPFINGAAVIIGGAGGSFLGSKVSERVRNGLPLIFGLASMGLGLAMTGHVKNLSAVVLSILIGSIFGEVINLEKHIQTAAGKVKGAMERFGSPAGAGLSQEEYMEKFIAILVLLCASGTGVFGSMNEGMTGDPTMLIIKAFLDLCTAGIFAITLGLPVMVLAIPQFIIQALLYFGAASIMPLTNPVMIADFSAVGGLIMFATGFRIAGIKSFAIANMLPALFIAMPVSYYWVAFTGH</sequence>
<feature type="transmembrane region" description="Helical" evidence="1">
    <location>
        <begin position="6"/>
        <end position="25"/>
    </location>
</feature>
<feature type="transmembrane region" description="Helical" evidence="1">
    <location>
        <begin position="148"/>
        <end position="176"/>
    </location>
</feature>